<sequence length="94" mass="10877">MREELIMLTAAELAVGKCHPTSFPEPRRVYAWIRFLSKAIRIQTRAIAYTRTAVKIRFLEPLFKIQRKGWVWLNSIATVPHDPTNSVDPDSEKP</sequence>
<reference evidence="1 2" key="1">
    <citation type="submission" date="2018-09" db="EMBL/GenBank/DDBJ databases">
        <title>Novel species of Arthrobacter.</title>
        <authorList>
            <person name="Liu Q."/>
            <person name="Xin Y.-H."/>
        </authorList>
    </citation>
    <scope>NUCLEOTIDE SEQUENCE [LARGE SCALE GENOMIC DNA]</scope>
    <source>
        <strain evidence="1 2">Hz2</strain>
    </source>
</reference>
<dbReference type="RefSeq" id="WP_120147643.1">
    <property type="nucleotide sequence ID" value="NZ_QZVT01000002.1"/>
</dbReference>
<dbReference type="EMBL" id="QZVT01000002">
    <property type="protein sequence ID" value="RJT81823.1"/>
    <property type="molecule type" value="Genomic_DNA"/>
</dbReference>
<evidence type="ECO:0000313" key="1">
    <source>
        <dbReference type="EMBL" id="RJT81823.1"/>
    </source>
</evidence>
<dbReference type="AlphaFoldDB" id="A0A3A5M8G8"/>
<dbReference type="OrthoDB" id="4943146at2"/>
<gene>
    <name evidence="1" type="ORF">D6T63_03410</name>
</gene>
<name>A0A3A5M8G8_9MICC</name>
<protein>
    <submittedName>
        <fullName evidence="1">Uncharacterized protein</fullName>
    </submittedName>
</protein>
<proteinExistence type="predicted"/>
<organism evidence="1 2">
    <name type="scientific">Arthrobacter cheniae</name>
    <dbReference type="NCBI Taxonomy" id="1258888"/>
    <lineage>
        <taxon>Bacteria</taxon>
        <taxon>Bacillati</taxon>
        <taxon>Actinomycetota</taxon>
        <taxon>Actinomycetes</taxon>
        <taxon>Micrococcales</taxon>
        <taxon>Micrococcaceae</taxon>
        <taxon>Arthrobacter</taxon>
    </lineage>
</organism>
<accession>A0A3A5M8G8</accession>
<keyword evidence="2" id="KW-1185">Reference proteome</keyword>
<comment type="caution">
    <text evidence="1">The sequence shown here is derived from an EMBL/GenBank/DDBJ whole genome shotgun (WGS) entry which is preliminary data.</text>
</comment>
<evidence type="ECO:0000313" key="2">
    <source>
        <dbReference type="Proteomes" id="UP000272560"/>
    </source>
</evidence>
<dbReference type="Proteomes" id="UP000272560">
    <property type="component" value="Unassembled WGS sequence"/>
</dbReference>